<dbReference type="GO" id="GO:0016887">
    <property type="term" value="F:ATP hydrolysis activity"/>
    <property type="evidence" value="ECO:0007669"/>
    <property type="project" value="InterPro"/>
</dbReference>
<dbReference type="SUPFAM" id="SSF81653">
    <property type="entry name" value="Calcium ATPase, transduction domain A"/>
    <property type="match status" value="1"/>
</dbReference>
<dbReference type="SFLD" id="SFLDF00027">
    <property type="entry name" value="p-type_atpase"/>
    <property type="match status" value="1"/>
</dbReference>
<dbReference type="SMART" id="SM00831">
    <property type="entry name" value="Cation_ATPase_N"/>
    <property type="match status" value="1"/>
</dbReference>
<keyword evidence="17 24" id="KW-0472">Membrane</keyword>
<evidence type="ECO:0000259" key="25">
    <source>
        <dbReference type="SMART" id="SM00831"/>
    </source>
</evidence>
<dbReference type="InterPro" id="IPR004014">
    <property type="entry name" value="ATPase_P-typ_cation-transptr_N"/>
</dbReference>
<comment type="catalytic activity">
    <reaction evidence="22">
        <text>Na(+)(in) + ATP + H2O = Na(+)(out) + ADP + phosphate + H(+)</text>
        <dbReference type="Rhea" id="RHEA:14633"/>
        <dbReference type="ChEBI" id="CHEBI:15377"/>
        <dbReference type="ChEBI" id="CHEBI:15378"/>
        <dbReference type="ChEBI" id="CHEBI:29101"/>
        <dbReference type="ChEBI" id="CHEBI:30616"/>
        <dbReference type="ChEBI" id="CHEBI:43474"/>
        <dbReference type="ChEBI" id="CHEBI:456216"/>
        <dbReference type="EC" id="7.2.2.3"/>
    </reaction>
    <physiologicalReaction direction="left-to-right" evidence="22">
        <dbReference type="Rhea" id="RHEA:14634"/>
    </physiologicalReaction>
</comment>
<dbReference type="Gene3D" id="2.70.150.10">
    <property type="entry name" value="Calcium-transporting ATPase, cytoplasmic transduction domain A"/>
    <property type="match status" value="1"/>
</dbReference>
<dbReference type="Proteomes" id="UP000009131">
    <property type="component" value="Unassembled WGS sequence"/>
</dbReference>
<dbReference type="SUPFAM" id="SSF81660">
    <property type="entry name" value="Metal cation-transporting ATPase, ATP-binding domain N"/>
    <property type="match status" value="1"/>
</dbReference>
<dbReference type="Pfam" id="PF00690">
    <property type="entry name" value="Cation_ATPase_N"/>
    <property type="match status" value="1"/>
</dbReference>
<evidence type="ECO:0000256" key="7">
    <source>
        <dbReference type="ARBA" id="ARBA00022692"/>
    </source>
</evidence>
<evidence type="ECO:0000256" key="17">
    <source>
        <dbReference type="ARBA" id="ARBA00023136"/>
    </source>
</evidence>
<dbReference type="RefSeq" id="XP_014566252.1">
    <property type="nucleotide sequence ID" value="XM_014710766.1"/>
</dbReference>
<keyword evidence="14 24" id="KW-1133">Transmembrane helix</keyword>
<feature type="transmembrane region" description="Helical" evidence="24">
    <location>
        <begin position="871"/>
        <end position="902"/>
    </location>
</feature>
<reference evidence="26 27" key="2">
    <citation type="journal article" date="2012" name="Open Biol.">
        <title>Characteristics of nucleosomes and linker DNA regions on the genome of the basidiomycete Mixia osmundae revealed by mono- and dinucleosome mapping.</title>
        <authorList>
            <person name="Nishida H."/>
            <person name="Kondo S."/>
            <person name="Matsumoto T."/>
            <person name="Suzuki Y."/>
            <person name="Yoshikawa H."/>
            <person name="Taylor T.D."/>
            <person name="Sugiyama J."/>
        </authorList>
    </citation>
    <scope>NUCLEOTIDE SEQUENCE [LARGE SCALE GENOMIC DNA]</scope>
    <source>
        <strain evidence="27">CBS 9802 / IAM 14324 / JCM 22182 / KY 12970</strain>
    </source>
</reference>
<sequence>MAKESNGDFPRALSQETTLVPDSTTLQLEEKQYDEIKVYQQTVQDLYRTLETSHRDGLTKTQAEARLIKYGDNALKGDGGVSWYKVLIGQMANALTLVLVAAMALSFGVQDFIEGAVIVAVIVLNTAVGFYQEYRAEQTMDSLRSLSSPTAKVTRNGETLTIASRHLVPGDIVTISVGDVVPADMRLISVSNLEVSEQLLTGESVPVVKTTEPIKDPDGSLGVGDRTNCVFSSTTVSKGRGVGIATGTGMKTEIGRIALAMGGKKSSQATSDDTVPRWKRAYEAVARFLGLRDGTPLQIKLAKLAYVLFGCAIVLAIIVFAVARFRIRNETAIYAISTAIAIIPEALISVLTVTMATGTKRMANQAVIVRKLDALESLGGVTNICSDKTGTLTQGKMIVRKVFLPAQRETDERMLTIETGSNALEPVGRISENDKELRRGDLDPALTAFVQCASLCNVSSVFKNGKGEWTSTGDPTEVALQVLAHKCGLARHTLTHSGDADDDDESSPRSETMRSTQPKQFKLIQEFPFDSSIKRMTTIYDDAESGQAVVLSKGAVERLLETCTTYASDARDTSAPPTELDDAYKSHLLRQVDQLAGQGLRVLALASRRLRQDEHPEKMERATADKDLTFIGLAGIYDPPREETVGAVRKCKEAGIVVHMLTGDHIATARAIALEVEIISPDAPETAVMTAAAFDKLSEAEVDALPNLPLVIARCSPSTKVNMIYAGKRRGLYLAMTGDGVNDSPALKIAPVGIAMGLAGSDVAKDASDLILTDDQFDSITLAVQEGRRLFTNIQRFIVHLLSTNVAEVILLIVGLAFIDRDGASVFPLSPLAILFINMITSSPPAFGLGVEPAAADNMRRRPHDPKVGVFSWPVLIDTFVYGSFMGATCLLAFVIVIYGLGTGELGSDCNREYREECHEVFRARSTVFCTIVWQIVIYAWELKSFDRSLFALTPGKAFYKDLWSNQILFWSVVGGMIFVVVPVYVPGLNTSALYQSSIGKEWGIVIAMVAAFILWVEAYKAFIRPMSWYKRLEEQSVMADPYSARTQYGDSKA</sequence>
<feature type="transmembrane region" description="Helical" evidence="24">
    <location>
        <begin position="304"/>
        <end position="325"/>
    </location>
</feature>
<evidence type="ECO:0000256" key="13">
    <source>
        <dbReference type="ARBA" id="ARBA00022967"/>
    </source>
</evidence>
<evidence type="ECO:0000256" key="20">
    <source>
        <dbReference type="ARBA" id="ARBA00035029"/>
    </source>
</evidence>
<comment type="similarity">
    <text evidence="19">Belongs to the cation transport ATPase (P-type) (TC 3.A.3) family. Type IID subfamily.</text>
</comment>
<dbReference type="eggNOG" id="KOG0202">
    <property type="taxonomic scope" value="Eukaryota"/>
</dbReference>
<dbReference type="HOGENOM" id="CLU_002360_3_0_1"/>
<evidence type="ECO:0000313" key="26">
    <source>
        <dbReference type="EMBL" id="GAA97801.1"/>
    </source>
</evidence>
<keyword evidence="4" id="KW-1003">Cell membrane</keyword>
<dbReference type="InterPro" id="IPR036412">
    <property type="entry name" value="HAD-like_sf"/>
</dbReference>
<dbReference type="FunFam" id="3.40.50.1000:FF:000193">
    <property type="entry name" value="Plasma membrane calcium-transporting ATPase 2"/>
    <property type="match status" value="1"/>
</dbReference>
<feature type="transmembrane region" description="Helical" evidence="24">
    <location>
        <begin position="86"/>
        <end position="106"/>
    </location>
</feature>
<dbReference type="PROSITE" id="PS00154">
    <property type="entry name" value="ATPASE_E1_E2"/>
    <property type="match status" value="1"/>
</dbReference>
<evidence type="ECO:0000256" key="21">
    <source>
        <dbReference type="ARBA" id="ARBA00048599"/>
    </source>
</evidence>
<dbReference type="InParanoid" id="G7E4P1"/>
<dbReference type="GO" id="GO:0008554">
    <property type="term" value="F:P-type sodium transporter activity"/>
    <property type="evidence" value="ECO:0007669"/>
    <property type="project" value="UniProtKB-EC"/>
</dbReference>
<proteinExistence type="inferred from homology"/>
<keyword evidence="15" id="KW-0915">Sodium</keyword>
<reference evidence="26 27" key="1">
    <citation type="journal article" date="2011" name="J. Gen. Appl. Microbiol.">
        <title>Draft genome sequencing of the enigmatic basidiomycete Mixia osmundae.</title>
        <authorList>
            <person name="Nishida H."/>
            <person name="Nagatsuka Y."/>
            <person name="Sugiyama J."/>
        </authorList>
    </citation>
    <scope>NUCLEOTIDE SEQUENCE [LARGE SCALE GENOMIC DNA]</scope>
    <source>
        <strain evidence="27">CBS 9802 / IAM 14324 / JCM 22182 / KY 12970</strain>
    </source>
</reference>
<dbReference type="Gene3D" id="1.20.1110.10">
    <property type="entry name" value="Calcium-transporting ATPase, transmembrane domain"/>
    <property type="match status" value="1"/>
</dbReference>
<evidence type="ECO:0000313" key="27">
    <source>
        <dbReference type="Proteomes" id="UP000009131"/>
    </source>
</evidence>
<dbReference type="InterPro" id="IPR006068">
    <property type="entry name" value="ATPase_P-typ_cation-transptr_C"/>
</dbReference>
<dbReference type="InterPro" id="IPR008250">
    <property type="entry name" value="ATPase_P-typ_transduc_dom_A_sf"/>
</dbReference>
<keyword evidence="13" id="KW-1278">Translocase</keyword>
<keyword evidence="10" id="KW-0067">ATP-binding</keyword>
<evidence type="ECO:0000256" key="6">
    <source>
        <dbReference type="ARBA" id="ARBA00022553"/>
    </source>
</evidence>
<comment type="caution">
    <text evidence="26">The sequence shown here is derived from an EMBL/GenBank/DDBJ whole genome shotgun (WGS) entry which is preliminary data.</text>
</comment>
<dbReference type="Pfam" id="PF00122">
    <property type="entry name" value="E1-E2_ATPase"/>
    <property type="match status" value="1"/>
</dbReference>
<keyword evidence="6" id="KW-0597">Phosphoprotein</keyword>
<evidence type="ECO:0000256" key="19">
    <source>
        <dbReference type="ARBA" id="ARBA00035017"/>
    </source>
</evidence>
<evidence type="ECO:0000256" key="10">
    <source>
        <dbReference type="ARBA" id="ARBA00022840"/>
    </source>
</evidence>
<evidence type="ECO:0000256" key="24">
    <source>
        <dbReference type="SAM" id="Phobius"/>
    </source>
</evidence>
<keyword evidence="5" id="KW-0633">Potassium transport</keyword>
<feature type="transmembrane region" description="Helical" evidence="24">
    <location>
        <begin position="112"/>
        <end position="131"/>
    </location>
</feature>
<feature type="region of interest" description="Disordered" evidence="23">
    <location>
        <begin position="494"/>
        <end position="518"/>
    </location>
</feature>
<dbReference type="FunFam" id="2.70.150.10:FF:000160">
    <property type="entry name" value="Sarcoplasmic/endoplasmic reticulum calcium ATPase 1"/>
    <property type="match status" value="1"/>
</dbReference>
<dbReference type="InterPro" id="IPR059000">
    <property type="entry name" value="ATPase_P-type_domA"/>
</dbReference>
<dbReference type="OMA" id="ISWEWAL"/>
<dbReference type="InterPro" id="IPR006414">
    <property type="entry name" value="P-type_ATPase_IID"/>
</dbReference>
<dbReference type="PANTHER" id="PTHR42861">
    <property type="entry name" value="CALCIUM-TRANSPORTING ATPASE"/>
    <property type="match status" value="1"/>
</dbReference>
<keyword evidence="18" id="KW-0739">Sodium transport</keyword>
<dbReference type="PRINTS" id="PR00120">
    <property type="entry name" value="HATPASE"/>
</dbReference>
<evidence type="ECO:0000256" key="16">
    <source>
        <dbReference type="ARBA" id="ARBA00023065"/>
    </source>
</evidence>
<feature type="transmembrane region" description="Helical" evidence="24">
    <location>
        <begin position="922"/>
        <end position="941"/>
    </location>
</feature>
<evidence type="ECO:0000256" key="15">
    <source>
        <dbReference type="ARBA" id="ARBA00023053"/>
    </source>
</evidence>
<feature type="transmembrane region" description="Helical" evidence="24">
    <location>
        <begin position="797"/>
        <end position="819"/>
    </location>
</feature>
<dbReference type="GO" id="GO:0006813">
    <property type="term" value="P:potassium ion transport"/>
    <property type="evidence" value="ECO:0007669"/>
    <property type="project" value="UniProtKB-KW"/>
</dbReference>
<accession>G7E4P1</accession>
<feature type="transmembrane region" description="Helical" evidence="24">
    <location>
        <begin position="1003"/>
        <end position="1023"/>
    </location>
</feature>
<keyword evidence="7 24" id="KW-0812">Transmembrane</keyword>
<keyword evidence="9" id="KW-0547">Nucleotide-binding</keyword>
<dbReference type="STRING" id="764103.G7E4P1"/>
<dbReference type="NCBIfam" id="TIGR01494">
    <property type="entry name" value="ATPase_P-type"/>
    <property type="match status" value="3"/>
</dbReference>
<dbReference type="NCBIfam" id="TIGR01523">
    <property type="entry name" value="ATPase-IID_K-Na"/>
    <property type="match status" value="1"/>
</dbReference>
<dbReference type="Gene3D" id="3.40.1110.10">
    <property type="entry name" value="Calcium-transporting ATPase, cytoplasmic domain N"/>
    <property type="match status" value="1"/>
</dbReference>
<dbReference type="GO" id="GO:0005886">
    <property type="term" value="C:plasma membrane"/>
    <property type="evidence" value="ECO:0007669"/>
    <property type="project" value="UniProtKB-SubCell"/>
</dbReference>
<dbReference type="FunCoup" id="G7E4P1">
    <property type="interactions" value="34"/>
</dbReference>
<comment type="subcellular location">
    <subcellularLocation>
        <location evidence="2">Cell membrane</location>
        <topology evidence="2">Multi-pass membrane protein</topology>
    </subcellularLocation>
</comment>
<evidence type="ECO:0000256" key="5">
    <source>
        <dbReference type="ARBA" id="ARBA00022538"/>
    </source>
</evidence>
<dbReference type="AlphaFoldDB" id="G7E4P1"/>
<evidence type="ECO:0000256" key="4">
    <source>
        <dbReference type="ARBA" id="ARBA00022475"/>
    </source>
</evidence>
<feature type="transmembrane region" description="Helical" evidence="24">
    <location>
        <begin position="968"/>
        <end position="988"/>
    </location>
</feature>
<dbReference type="Gene3D" id="3.40.50.1000">
    <property type="entry name" value="HAD superfamily/HAD-like"/>
    <property type="match status" value="1"/>
</dbReference>
<dbReference type="FunFam" id="3.40.50.1000:FF:000001">
    <property type="entry name" value="Phospholipid-transporting ATPase IC"/>
    <property type="match status" value="1"/>
</dbReference>
<dbReference type="InterPro" id="IPR044492">
    <property type="entry name" value="P_typ_ATPase_HD_dom"/>
</dbReference>
<keyword evidence="8" id="KW-0479">Metal-binding</keyword>
<evidence type="ECO:0000256" key="18">
    <source>
        <dbReference type="ARBA" id="ARBA00023201"/>
    </source>
</evidence>
<evidence type="ECO:0000256" key="8">
    <source>
        <dbReference type="ARBA" id="ARBA00022723"/>
    </source>
</evidence>
<dbReference type="InterPro" id="IPR023299">
    <property type="entry name" value="ATPase_P-typ_cyto_dom_N"/>
</dbReference>
<dbReference type="Pfam" id="PF00689">
    <property type="entry name" value="Cation_ATPase_C"/>
    <property type="match status" value="1"/>
</dbReference>
<dbReference type="EMBL" id="BABT02000142">
    <property type="protein sequence ID" value="GAA97801.1"/>
    <property type="molecule type" value="Genomic_DNA"/>
</dbReference>
<dbReference type="SUPFAM" id="SSF81665">
    <property type="entry name" value="Calcium ATPase, transmembrane domain M"/>
    <property type="match status" value="1"/>
</dbReference>
<organism evidence="26 27">
    <name type="scientific">Mixia osmundae (strain CBS 9802 / IAM 14324 / JCM 22182 / KY 12970)</name>
    <dbReference type="NCBI Taxonomy" id="764103"/>
    <lineage>
        <taxon>Eukaryota</taxon>
        <taxon>Fungi</taxon>
        <taxon>Dikarya</taxon>
        <taxon>Basidiomycota</taxon>
        <taxon>Pucciniomycotina</taxon>
        <taxon>Mixiomycetes</taxon>
        <taxon>Mixiales</taxon>
        <taxon>Mixiaceae</taxon>
        <taxon>Mixia</taxon>
    </lineage>
</organism>
<keyword evidence="11" id="KW-0460">Magnesium</keyword>
<dbReference type="InterPro" id="IPR018303">
    <property type="entry name" value="ATPase_P-typ_P_site"/>
</dbReference>
<keyword evidence="16" id="KW-0406">Ion transport</keyword>
<evidence type="ECO:0000256" key="12">
    <source>
        <dbReference type="ARBA" id="ARBA00022958"/>
    </source>
</evidence>
<evidence type="ECO:0000256" key="23">
    <source>
        <dbReference type="SAM" id="MobiDB-lite"/>
    </source>
</evidence>
<evidence type="ECO:0000256" key="9">
    <source>
        <dbReference type="ARBA" id="ARBA00022741"/>
    </source>
</evidence>
<dbReference type="SUPFAM" id="SSF56784">
    <property type="entry name" value="HAD-like"/>
    <property type="match status" value="1"/>
</dbReference>
<dbReference type="Pfam" id="PF13246">
    <property type="entry name" value="Cation_ATPase"/>
    <property type="match status" value="1"/>
</dbReference>
<dbReference type="InterPro" id="IPR023298">
    <property type="entry name" value="ATPase_P-typ_TM_dom_sf"/>
</dbReference>
<keyword evidence="27" id="KW-1185">Reference proteome</keyword>
<evidence type="ECO:0000256" key="22">
    <source>
        <dbReference type="ARBA" id="ARBA00049499"/>
    </source>
</evidence>
<feature type="domain" description="Cation-transporting P-type ATPase N-terminal" evidence="25">
    <location>
        <begin position="37"/>
        <end position="111"/>
    </location>
</feature>
<keyword evidence="12" id="KW-0630">Potassium</keyword>
<evidence type="ECO:0000256" key="11">
    <source>
        <dbReference type="ARBA" id="ARBA00022842"/>
    </source>
</evidence>
<evidence type="ECO:0000256" key="1">
    <source>
        <dbReference type="ARBA" id="ARBA00001946"/>
    </source>
</evidence>
<comment type="catalytic activity">
    <reaction evidence="21">
        <text>K(+)(in) + ATP + H2O = K(+)(out) + ADP + phosphate + H(+)</text>
        <dbReference type="Rhea" id="RHEA:75815"/>
        <dbReference type="ChEBI" id="CHEBI:15377"/>
        <dbReference type="ChEBI" id="CHEBI:15378"/>
        <dbReference type="ChEBI" id="CHEBI:29103"/>
        <dbReference type="ChEBI" id="CHEBI:30616"/>
        <dbReference type="ChEBI" id="CHEBI:43474"/>
        <dbReference type="ChEBI" id="CHEBI:456216"/>
    </reaction>
</comment>
<dbReference type="SFLD" id="SFLDG00002">
    <property type="entry name" value="C1.7:_P-type_atpase_like"/>
    <property type="match status" value="1"/>
</dbReference>
<evidence type="ECO:0000256" key="14">
    <source>
        <dbReference type="ARBA" id="ARBA00022989"/>
    </source>
</evidence>
<feature type="transmembrane region" description="Helical" evidence="24">
    <location>
        <begin position="331"/>
        <end position="353"/>
    </location>
</feature>
<dbReference type="EC" id="7.2.2.3" evidence="20"/>
<keyword evidence="3" id="KW-0813">Transport</keyword>
<dbReference type="SFLD" id="SFLDS00003">
    <property type="entry name" value="Haloacid_Dehalogenase"/>
    <property type="match status" value="1"/>
</dbReference>
<dbReference type="GO" id="GO:0046872">
    <property type="term" value="F:metal ion binding"/>
    <property type="evidence" value="ECO:0007669"/>
    <property type="project" value="UniProtKB-KW"/>
</dbReference>
<gene>
    <name evidence="26" type="primary">Mo04480</name>
    <name evidence="26" type="ORF">E5Q_04480</name>
</gene>
<comment type="cofactor">
    <cofactor evidence="1">
        <name>Mg(2+)</name>
        <dbReference type="ChEBI" id="CHEBI:18420"/>
    </cofactor>
</comment>
<dbReference type="OrthoDB" id="3352408at2759"/>
<dbReference type="InterPro" id="IPR001757">
    <property type="entry name" value="P_typ_ATPase"/>
</dbReference>
<evidence type="ECO:0000256" key="2">
    <source>
        <dbReference type="ARBA" id="ARBA00004651"/>
    </source>
</evidence>
<dbReference type="GO" id="GO:0005524">
    <property type="term" value="F:ATP binding"/>
    <property type="evidence" value="ECO:0007669"/>
    <property type="project" value="UniProtKB-KW"/>
</dbReference>
<name>G7E4P1_MIXOS</name>
<protein>
    <recommendedName>
        <fullName evidence="20">P-type Na(+) transporter</fullName>
        <ecNumber evidence="20">7.2.2.3</ecNumber>
    </recommendedName>
</protein>
<dbReference type="InterPro" id="IPR023214">
    <property type="entry name" value="HAD_sf"/>
</dbReference>
<evidence type="ECO:0000256" key="3">
    <source>
        <dbReference type="ARBA" id="ARBA00022448"/>
    </source>
</evidence>
<dbReference type="PRINTS" id="PR00119">
    <property type="entry name" value="CATATPASE"/>
</dbReference>